<organism evidence="1 2">
    <name type="scientific">Mycena rosella</name>
    <name type="common">Pink bonnet</name>
    <name type="synonym">Agaricus rosellus</name>
    <dbReference type="NCBI Taxonomy" id="1033263"/>
    <lineage>
        <taxon>Eukaryota</taxon>
        <taxon>Fungi</taxon>
        <taxon>Dikarya</taxon>
        <taxon>Basidiomycota</taxon>
        <taxon>Agaricomycotina</taxon>
        <taxon>Agaricomycetes</taxon>
        <taxon>Agaricomycetidae</taxon>
        <taxon>Agaricales</taxon>
        <taxon>Marasmiineae</taxon>
        <taxon>Mycenaceae</taxon>
        <taxon>Mycena</taxon>
    </lineage>
</organism>
<reference evidence="1" key="1">
    <citation type="submission" date="2023-03" db="EMBL/GenBank/DDBJ databases">
        <title>Massive genome expansion in bonnet fungi (Mycena s.s.) driven by repeated elements and novel gene families across ecological guilds.</title>
        <authorList>
            <consortium name="Lawrence Berkeley National Laboratory"/>
            <person name="Harder C.B."/>
            <person name="Miyauchi S."/>
            <person name="Viragh M."/>
            <person name="Kuo A."/>
            <person name="Thoen E."/>
            <person name="Andreopoulos B."/>
            <person name="Lu D."/>
            <person name="Skrede I."/>
            <person name="Drula E."/>
            <person name="Henrissat B."/>
            <person name="Morin E."/>
            <person name="Kohler A."/>
            <person name="Barry K."/>
            <person name="LaButti K."/>
            <person name="Morin E."/>
            <person name="Salamov A."/>
            <person name="Lipzen A."/>
            <person name="Mereny Z."/>
            <person name="Hegedus B."/>
            <person name="Baldrian P."/>
            <person name="Stursova M."/>
            <person name="Weitz H."/>
            <person name="Taylor A."/>
            <person name="Grigoriev I.V."/>
            <person name="Nagy L.G."/>
            <person name="Martin F."/>
            <person name="Kauserud H."/>
        </authorList>
    </citation>
    <scope>NUCLEOTIDE SEQUENCE</scope>
    <source>
        <strain evidence="1">CBHHK067</strain>
    </source>
</reference>
<comment type="caution">
    <text evidence="1">The sequence shown here is derived from an EMBL/GenBank/DDBJ whole genome shotgun (WGS) entry which is preliminary data.</text>
</comment>
<dbReference type="Proteomes" id="UP001221757">
    <property type="component" value="Unassembled WGS sequence"/>
</dbReference>
<dbReference type="EMBL" id="JARKIE010000425">
    <property type="protein sequence ID" value="KAJ7640596.1"/>
    <property type="molecule type" value="Genomic_DNA"/>
</dbReference>
<dbReference type="AlphaFoldDB" id="A0AAD7C6Q8"/>
<name>A0AAD7C6Q8_MYCRO</name>
<keyword evidence="2" id="KW-1185">Reference proteome</keyword>
<accession>A0AAD7C6Q8</accession>
<sequence length="183" mass="19085">MIQVKCVHTEECMITRASPTSHGGLCKRPRAPPMPTPIHRLQPNRMCVRRGGPLCRLLLAPPPPPSDSQSGSGSDGEAGYAVACHATCSESGVSCEPKEVAMAGVSALDVAVADVCGSSSAEPKYTSGSGPMCLTREDVETGDGVRLSSVSPVVDTKEVKEPVPENEYTGTEIVNSFVEEGEG</sequence>
<protein>
    <submittedName>
        <fullName evidence="1">Uncharacterized protein</fullName>
    </submittedName>
</protein>
<evidence type="ECO:0000313" key="2">
    <source>
        <dbReference type="Proteomes" id="UP001221757"/>
    </source>
</evidence>
<proteinExistence type="predicted"/>
<evidence type="ECO:0000313" key="1">
    <source>
        <dbReference type="EMBL" id="KAJ7640596.1"/>
    </source>
</evidence>
<gene>
    <name evidence="1" type="ORF">B0H17DRAFT_1187141</name>
</gene>